<sequence length="172" mass="17571">MARNILAALLLFVALVLQASVVNRLLFSWAPDLVLLTVAALATRRGAVPGAVIGFCGGLAYDLLPPSNHTLGQYALVLCALGYAAGRLGDRVPLLAVAVCGVVAPGMLAGLGALIGAPGVTWAVLATAWPRAAVCNLVAAPLVLWAVKVTHGGHRRRAGGGELVPSWRRGTA</sequence>
<dbReference type="Pfam" id="PF04093">
    <property type="entry name" value="MreD"/>
    <property type="match status" value="1"/>
</dbReference>
<keyword evidence="10" id="KW-1185">Reference proteome</keyword>
<keyword evidence="3" id="KW-1003">Cell membrane</keyword>
<protein>
    <submittedName>
        <fullName evidence="9">Rod shape-determining protein MreD</fullName>
    </submittedName>
</protein>
<evidence type="ECO:0000256" key="4">
    <source>
        <dbReference type="ARBA" id="ARBA00022692"/>
    </source>
</evidence>
<dbReference type="AlphaFoldDB" id="A0A1N6Y6D4"/>
<evidence type="ECO:0000256" key="7">
    <source>
        <dbReference type="ARBA" id="ARBA00023136"/>
    </source>
</evidence>
<feature type="transmembrane region" description="Helical" evidence="8">
    <location>
        <begin position="128"/>
        <end position="147"/>
    </location>
</feature>
<name>A0A1N6Y6D4_9ACTN</name>
<dbReference type="OrthoDB" id="3473300at2"/>
<keyword evidence="6 8" id="KW-1133">Transmembrane helix</keyword>
<gene>
    <name evidence="9" type="ORF">SAMN05421833_10610</name>
</gene>
<proteinExistence type="inferred from homology"/>
<comment type="similarity">
    <text evidence="2">Belongs to the MreD family.</text>
</comment>
<organism evidence="9 10">
    <name type="scientific">Microbispora rosea</name>
    <dbReference type="NCBI Taxonomy" id="58117"/>
    <lineage>
        <taxon>Bacteria</taxon>
        <taxon>Bacillati</taxon>
        <taxon>Actinomycetota</taxon>
        <taxon>Actinomycetes</taxon>
        <taxon>Streptosporangiales</taxon>
        <taxon>Streptosporangiaceae</taxon>
        <taxon>Microbispora</taxon>
    </lineage>
</organism>
<reference evidence="10" key="1">
    <citation type="submission" date="2017-01" db="EMBL/GenBank/DDBJ databases">
        <authorList>
            <person name="Varghese N."/>
            <person name="Submissions S."/>
        </authorList>
    </citation>
    <scope>NUCLEOTIDE SEQUENCE [LARGE SCALE GENOMIC DNA]</scope>
    <source>
        <strain evidence="10">ATCC 12950</strain>
    </source>
</reference>
<dbReference type="Proteomes" id="UP000186096">
    <property type="component" value="Unassembled WGS sequence"/>
</dbReference>
<evidence type="ECO:0000256" key="3">
    <source>
        <dbReference type="ARBA" id="ARBA00022475"/>
    </source>
</evidence>
<evidence type="ECO:0000256" key="5">
    <source>
        <dbReference type="ARBA" id="ARBA00022960"/>
    </source>
</evidence>
<evidence type="ECO:0000256" key="1">
    <source>
        <dbReference type="ARBA" id="ARBA00004651"/>
    </source>
</evidence>
<dbReference type="GO" id="GO:0005886">
    <property type="term" value="C:plasma membrane"/>
    <property type="evidence" value="ECO:0007669"/>
    <property type="project" value="UniProtKB-SubCell"/>
</dbReference>
<comment type="subcellular location">
    <subcellularLocation>
        <location evidence="1">Cell membrane</location>
        <topology evidence="1">Multi-pass membrane protein</topology>
    </subcellularLocation>
</comment>
<evidence type="ECO:0000313" key="9">
    <source>
        <dbReference type="EMBL" id="SIR10205.1"/>
    </source>
</evidence>
<feature type="transmembrane region" description="Helical" evidence="8">
    <location>
        <begin position="71"/>
        <end position="88"/>
    </location>
</feature>
<keyword evidence="4 8" id="KW-0812">Transmembrane</keyword>
<evidence type="ECO:0000256" key="8">
    <source>
        <dbReference type="SAM" id="Phobius"/>
    </source>
</evidence>
<feature type="transmembrane region" description="Helical" evidence="8">
    <location>
        <begin position="95"/>
        <end position="116"/>
    </location>
</feature>
<evidence type="ECO:0000256" key="6">
    <source>
        <dbReference type="ARBA" id="ARBA00022989"/>
    </source>
</evidence>
<accession>A0A1N6Y6D4</accession>
<dbReference type="RefSeq" id="WP_051761220.1">
    <property type="nucleotide sequence ID" value="NZ_CP192071.1"/>
</dbReference>
<dbReference type="NCBIfam" id="TIGR03426">
    <property type="entry name" value="shape_MreD"/>
    <property type="match status" value="1"/>
</dbReference>
<dbReference type="InterPro" id="IPR007227">
    <property type="entry name" value="Cell_shape_determining_MreD"/>
</dbReference>
<dbReference type="EMBL" id="FTNI01000006">
    <property type="protein sequence ID" value="SIR10205.1"/>
    <property type="molecule type" value="Genomic_DNA"/>
</dbReference>
<keyword evidence="7 8" id="KW-0472">Membrane</keyword>
<evidence type="ECO:0000313" key="10">
    <source>
        <dbReference type="Proteomes" id="UP000186096"/>
    </source>
</evidence>
<dbReference type="GO" id="GO:0008360">
    <property type="term" value="P:regulation of cell shape"/>
    <property type="evidence" value="ECO:0007669"/>
    <property type="project" value="UniProtKB-KW"/>
</dbReference>
<keyword evidence="5" id="KW-0133">Cell shape</keyword>
<evidence type="ECO:0000256" key="2">
    <source>
        <dbReference type="ARBA" id="ARBA00007776"/>
    </source>
</evidence>
<dbReference type="STRING" id="58117.SAMN05421833_10610"/>
<dbReference type="GeneID" id="97495541"/>